<dbReference type="InterPro" id="IPR036637">
    <property type="entry name" value="Phosphohistidine_dom_sf"/>
</dbReference>
<dbReference type="Gene3D" id="3.30.470.20">
    <property type="entry name" value="ATP-grasp fold, B domain"/>
    <property type="match status" value="1"/>
</dbReference>
<feature type="domain" description="Pyruvate phosphate dikinase AMP/ATP-binding" evidence="3">
    <location>
        <begin position="46"/>
        <end position="257"/>
    </location>
</feature>
<dbReference type="InterPro" id="IPR013815">
    <property type="entry name" value="ATP_grasp_subdomain_1"/>
</dbReference>
<evidence type="ECO:0000259" key="3">
    <source>
        <dbReference type="Pfam" id="PF01326"/>
    </source>
</evidence>
<dbReference type="Gene3D" id="3.50.30.10">
    <property type="entry name" value="Phosphohistidine domain"/>
    <property type="match status" value="1"/>
</dbReference>
<dbReference type="GO" id="GO:0008986">
    <property type="term" value="F:pyruvate, water dikinase activity"/>
    <property type="evidence" value="ECO:0007669"/>
    <property type="project" value="UniProtKB-EC"/>
</dbReference>
<accession>A0ABU0EBL4</accession>
<keyword evidence="4" id="KW-0670">Pyruvate</keyword>
<reference evidence="4 5" key="1">
    <citation type="submission" date="2023-07" db="EMBL/GenBank/DDBJ databases">
        <title>Sorghum-associated microbial communities from plants grown in Nebraska, USA.</title>
        <authorList>
            <person name="Schachtman D."/>
        </authorList>
    </citation>
    <scope>NUCLEOTIDE SEQUENCE [LARGE SCALE GENOMIC DNA]</scope>
    <source>
        <strain evidence="4 5">BE332</strain>
    </source>
</reference>
<dbReference type="Proteomes" id="UP001239626">
    <property type="component" value="Unassembled WGS sequence"/>
</dbReference>
<dbReference type="Pfam" id="PF01326">
    <property type="entry name" value="PPDK_N"/>
    <property type="match status" value="1"/>
</dbReference>
<dbReference type="EC" id="2.7.9.2" evidence="4"/>
<feature type="domain" description="PEP-utilising enzyme mobile" evidence="2">
    <location>
        <begin position="301"/>
        <end position="371"/>
    </location>
</feature>
<comment type="caution">
    <text evidence="4">The sequence shown here is derived from an EMBL/GenBank/DDBJ whole genome shotgun (WGS) entry which is preliminary data.</text>
</comment>
<dbReference type="InterPro" id="IPR008279">
    <property type="entry name" value="PEP-util_enz_mobile_dom"/>
</dbReference>
<organism evidence="4 5">
    <name type="scientific">Cellulomonas humilata</name>
    <dbReference type="NCBI Taxonomy" id="144055"/>
    <lineage>
        <taxon>Bacteria</taxon>
        <taxon>Bacillati</taxon>
        <taxon>Actinomycetota</taxon>
        <taxon>Actinomycetes</taxon>
        <taxon>Micrococcales</taxon>
        <taxon>Cellulomonadaceae</taxon>
        <taxon>Cellulomonas</taxon>
    </lineage>
</organism>
<dbReference type="Pfam" id="PF00391">
    <property type="entry name" value="PEP-utilizers"/>
    <property type="match status" value="1"/>
</dbReference>
<dbReference type="InterPro" id="IPR002192">
    <property type="entry name" value="PPDK_AMP/ATP-bd"/>
</dbReference>
<dbReference type="PANTHER" id="PTHR43615:SF1">
    <property type="entry name" value="PPDK_N DOMAIN-CONTAINING PROTEIN"/>
    <property type="match status" value="1"/>
</dbReference>
<dbReference type="EMBL" id="JAUSVB010000001">
    <property type="protein sequence ID" value="MDQ0372658.1"/>
    <property type="molecule type" value="Genomic_DNA"/>
</dbReference>
<evidence type="ECO:0000313" key="5">
    <source>
        <dbReference type="Proteomes" id="UP001239626"/>
    </source>
</evidence>
<dbReference type="SUPFAM" id="SSF52009">
    <property type="entry name" value="Phosphohistidine domain"/>
    <property type="match status" value="1"/>
</dbReference>
<proteinExistence type="predicted"/>
<dbReference type="InterPro" id="IPR051549">
    <property type="entry name" value="PEP_Utilizing_Enz"/>
</dbReference>
<evidence type="ECO:0000256" key="1">
    <source>
        <dbReference type="SAM" id="MobiDB-lite"/>
    </source>
</evidence>
<dbReference type="RefSeq" id="WP_307490259.1">
    <property type="nucleotide sequence ID" value="NZ_JAUSVB010000001.1"/>
</dbReference>
<name>A0ABU0EBL4_9CELL</name>
<protein>
    <submittedName>
        <fullName evidence="4">Pyruvate,water dikinase</fullName>
        <ecNumber evidence="4">2.7.9.2</ecNumber>
    </submittedName>
</protein>
<dbReference type="PANTHER" id="PTHR43615">
    <property type="entry name" value="PHOSPHOENOLPYRUVATE SYNTHASE-RELATED"/>
    <property type="match status" value="1"/>
</dbReference>
<evidence type="ECO:0000259" key="2">
    <source>
        <dbReference type="Pfam" id="PF00391"/>
    </source>
</evidence>
<keyword evidence="5" id="KW-1185">Reference proteome</keyword>
<keyword evidence="4" id="KW-0808">Transferase</keyword>
<gene>
    <name evidence="4" type="ORF">J2X26_000955</name>
</gene>
<sequence length="376" mass="38646">MVLVPLRDAASQTCGGKAGTLGTLLRAGVPVPDGFVVPFTTSAASLPTALRDALAALGDPPVAVRSSADDEDTGRASAAGQYESVLGVQGVDQVADAVRACWASLHSPRAVVYREPTDQAPRMAVLVQRHLDAEVAGVMFTRSEPSGVTTIEASWGLGPSVVGGTVTPDAYRVDADGTVGRTVADKVSRIDRHGTHLVTSDVPERDRRRPTLDDATVGRLAGLGRSIAAVLGGAQDVEWAVVGGEIWVLQARPTTADLPERSSIAVPDHSPGTLVGTPGSRGTATGAARIVRGPADFAGVRPGDILVCPWTDPSWTPLLHLAAGVITETGGMLSHAAIVARERRIPAVLGIADATTTLLDATTITIDGTAGTVTTH</sequence>
<feature type="region of interest" description="Disordered" evidence="1">
    <location>
        <begin position="261"/>
        <end position="285"/>
    </location>
</feature>
<dbReference type="Gene3D" id="3.30.1490.20">
    <property type="entry name" value="ATP-grasp fold, A domain"/>
    <property type="match status" value="1"/>
</dbReference>
<evidence type="ECO:0000313" key="4">
    <source>
        <dbReference type="EMBL" id="MDQ0372658.1"/>
    </source>
</evidence>
<dbReference type="SUPFAM" id="SSF56059">
    <property type="entry name" value="Glutathione synthetase ATP-binding domain-like"/>
    <property type="match status" value="1"/>
</dbReference>